<dbReference type="Proteomes" id="UP000050430">
    <property type="component" value="Unassembled WGS sequence"/>
</dbReference>
<gene>
    <name evidence="10" type="ORF">ADM99_05620</name>
</gene>
<dbReference type="GO" id="GO:0004489">
    <property type="term" value="F:methylenetetrahydrofolate reductase [NAD(P)H] activity"/>
    <property type="evidence" value="ECO:0007669"/>
    <property type="project" value="InterPro"/>
</dbReference>
<feature type="binding site" evidence="8">
    <location>
        <position position="259"/>
    </location>
    <ligand>
        <name>Zn(2+)</name>
        <dbReference type="ChEBI" id="CHEBI:29105"/>
    </ligand>
</feature>
<feature type="domain" description="Hcy-binding" evidence="9">
    <location>
        <begin position="1"/>
        <end position="273"/>
    </location>
</feature>
<dbReference type="AlphaFoldDB" id="A0A0P6X145"/>
<organism evidence="10 11">
    <name type="scientific">Leptolinea tardivitalis</name>
    <dbReference type="NCBI Taxonomy" id="229920"/>
    <lineage>
        <taxon>Bacteria</taxon>
        <taxon>Bacillati</taxon>
        <taxon>Chloroflexota</taxon>
        <taxon>Anaerolineae</taxon>
        <taxon>Anaerolineales</taxon>
        <taxon>Anaerolineaceae</taxon>
        <taxon>Leptolinea</taxon>
    </lineage>
</organism>
<dbReference type="SUPFAM" id="SSF51730">
    <property type="entry name" value="FAD-linked oxidoreductase"/>
    <property type="match status" value="1"/>
</dbReference>
<reference evidence="10 11" key="1">
    <citation type="submission" date="2015-07" db="EMBL/GenBank/DDBJ databases">
        <title>Genome sequence of Leptolinea tardivitalis DSM 16556.</title>
        <authorList>
            <person name="Hemp J."/>
            <person name="Ward L.M."/>
            <person name="Pace L.A."/>
            <person name="Fischer W.W."/>
        </authorList>
    </citation>
    <scope>NUCLEOTIDE SEQUENCE [LARGE SCALE GENOMIC DNA]</scope>
    <source>
        <strain evidence="10 11">YMTK-2</strain>
    </source>
</reference>
<feature type="binding site" evidence="8">
    <location>
        <position position="258"/>
    </location>
    <ligand>
        <name>Zn(2+)</name>
        <dbReference type="ChEBI" id="CHEBI:29105"/>
    </ligand>
</feature>
<name>A0A0P6X145_9CHLR</name>
<dbReference type="Gene3D" id="3.20.20.330">
    <property type="entry name" value="Homocysteine-binding-like domain"/>
    <property type="match status" value="1"/>
</dbReference>
<dbReference type="GO" id="GO:0008168">
    <property type="term" value="F:methyltransferase activity"/>
    <property type="evidence" value="ECO:0007669"/>
    <property type="project" value="UniProtKB-UniRule"/>
</dbReference>
<dbReference type="PANTHER" id="PTHR11103:SF18">
    <property type="entry name" value="SLR1189 PROTEIN"/>
    <property type="match status" value="1"/>
</dbReference>
<keyword evidence="3 8" id="KW-0489">Methyltransferase</keyword>
<keyword evidence="4" id="KW-0285">Flavoprotein</keyword>
<keyword evidence="8" id="KW-0479">Metal-binding</keyword>
<dbReference type="GO" id="GO:0035999">
    <property type="term" value="P:tetrahydrofolate interconversion"/>
    <property type="evidence" value="ECO:0007669"/>
    <property type="project" value="UniProtKB-UniPathway"/>
</dbReference>
<keyword evidence="5 8" id="KW-0808">Transferase</keyword>
<dbReference type="Pfam" id="PF02219">
    <property type="entry name" value="MTHFR"/>
    <property type="match status" value="1"/>
</dbReference>
<dbReference type="SUPFAM" id="SSF82282">
    <property type="entry name" value="Homocysteine S-methyltransferase"/>
    <property type="match status" value="1"/>
</dbReference>
<comment type="pathway">
    <text evidence="2">One-carbon metabolism; tetrahydrofolate interconversion.</text>
</comment>
<evidence type="ECO:0000256" key="5">
    <source>
        <dbReference type="ARBA" id="ARBA00022679"/>
    </source>
</evidence>
<comment type="caution">
    <text evidence="10">The sequence shown here is derived from an EMBL/GenBank/DDBJ whole genome shotgun (WGS) entry which is preliminary data.</text>
</comment>
<dbReference type="PATRIC" id="fig|229920.5.peg.1094"/>
<evidence type="ECO:0000256" key="3">
    <source>
        <dbReference type="ARBA" id="ARBA00022603"/>
    </source>
</evidence>
<feature type="binding site" evidence="8">
    <location>
        <position position="192"/>
    </location>
    <ligand>
        <name>Zn(2+)</name>
        <dbReference type="ChEBI" id="CHEBI:29105"/>
    </ligand>
</feature>
<accession>A0A0P6X145</accession>
<dbReference type="Pfam" id="PF02574">
    <property type="entry name" value="S-methyl_trans"/>
    <property type="match status" value="1"/>
</dbReference>
<keyword evidence="7" id="KW-0560">Oxidoreductase</keyword>
<sequence length="600" mass="64993">MGTMLHQKGVSFDACFDELNITNPSIVGEIHRDYIEAGSQIIQTNTFGANCYKLARFGLGNRVKEINTAGVDLARRVIQGTFKEILIAGDIGPLGVRLAPYGRVQPEEARLAFTEQISALLDAGVDLLLIETMTDLQETRLAVKVARSLNQTIPIIASMTFTRDDRTLLGDSPSIVARTLINEGADLTGVNCSGGPQQILRILRQMHAAIPNGKFSVMPNAGWPEQVGGRIMYAATPEYFGDYAVLFHQNGARIIGGCCGTTPEHISAMKKALSKAVPLESAEPFEVSEQEPEFSRKEEALAPTKFGAKISAGKFVTAVEMDPPRGLATQKLIAGASLLAEAGVDVINVADSPMARMRMSPWAVCSLIQQKVGIETVLHFPTRGRNLIRVQGDLLAAHALDVRNVFVVMGDPTSIGDYPDAMDNYDLVPSGLIKLIKQGFNTGIDHSGANIGQPTNFFVGCALNLTPNSPADEIKNLARKIKAGADFALTQPVFQPEAAREFINRIKNEMGEFNLPILGGVLPLANTRHANFLDQEVPGIIIPPSVLERMRKAGEKSSEEGVKIAVELIEELRPLINGAYIMPAFNRYDLVAEVVEAIKE</sequence>
<evidence type="ECO:0000256" key="6">
    <source>
        <dbReference type="ARBA" id="ARBA00022827"/>
    </source>
</evidence>
<dbReference type="NCBIfam" id="NF006396">
    <property type="entry name" value="PRK08645.1"/>
    <property type="match status" value="1"/>
</dbReference>
<evidence type="ECO:0000259" key="9">
    <source>
        <dbReference type="PROSITE" id="PS50970"/>
    </source>
</evidence>
<evidence type="ECO:0000313" key="10">
    <source>
        <dbReference type="EMBL" id="KPL72985.1"/>
    </source>
</evidence>
<dbReference type="InterPro" id="IPR003171">
    <property type="entry name" value="Mehydrof_redctse-like"/>
</dbReference>
<dbReference type="CDD" id="cd00537">
    <property type="entry name" value="MTHFR"/>
    <property type="match status" value="1"/>
</dbReference>
<dbReference type="STRING" id="229920.ADM99_05620"/>
<dbReference type="InterPro" id="IPR003726">
    <property type="entry name" value="HCY_dom"/>
</dbReference>
<dbReference type="PROSITE" id="PS50970">
    <property type="entry name" value="HCY"/>
    <property type="match status" value="1"/>
</dbReference>
<dbReference type="GO" id="GO:0006555">
    <property type="term" value="P:methionine metabolic process"/>
    <property type="evidence" value="ECO:0007669"/>
    <property type="project" value="InterPro"/>
</dbReference>
<evidence type="ECO:0000256" key="7">
    <source>
        <dbReference type="ARBA" id="ARBA00023002"/>
    </source>
</evidence>
<dbReference type="EMBL" id="LGCK01000007">
    <property type="protein sequence ID" value="KPL72985.1"/>
    <property type="molecule type" value="Genomic_DNA"/>
</dbReference>
<dbReference type="GO" id="GO:0046872">
    <property type="term" value="F:metal ion binding"/>
    <property type="evidence" value="ECO:0007669"/>
    <property type="project" value="UniProtKB-KW"/>
</dbReference>
<evidence type="ECO:0000313" key="11">
    <source>
        <dbReference type="Proteomes" id="UP000050430"/>
    </source>
</evidence>
<keyword evidence="6" id="KW-0274">FAD</keyword>
<protein>
    <recommendedName>
        <fullName evidence="9">Hcy-binding domain-containing protein</fullName>
    </recommendedName>
</protein>
<evidence type="ECO:0000256" key="2">
    <source>
        <dbReference type="ARBA" id="ARBA00004777"/>
    </source>
</evidence>
<dbReference type="InterPro" id="IPR036589">
    <property type="entry name" value="HCY_dom_sf"/>
</dbReference>
<evidence type="ECO:0000256" key="4">
    <source>
        <dbReference type="ARBA" id="ARBA00022630"/>
    </source>
</evidence>
<keyword evidence="8" id="KW-0862">Zinc</keyword>
<keyword evidence="11" id="KW-1185">Reference proteome</keyword>
<comment type="cofactor">
    <cofactor evidence="8">
        <name>Zn(2+)</name>
        <dbReference type="ChEBI" id="CHEBI:29105"/>
    </cofactor>
</comment>
<evidence type="ECO:0000256" key="8">
    <source>
        <dbReference type="PROSITE-ProRule" id="PRU00333"/>
    </source>
</evidence>
<comment type="cofactor">
    <cofactor evidence="1">
        <name>FAD</name>
        <dbReference type="ChEBI" id="CHEBI:57692"/>
    </cofactor>
</comment>
<evidence type="ECO:0000256" key="1">
    <source>
        <dbReference type="ARBA" id="ARBA00001974"/>
    </source>
</evidence>
<dbReference type="InterPro" id="IPR029041">
    <property type="entry name" value="FAD-linked_oxidoreductase-like"/>
</dbReference>
<proteinExistence type="predicted"/>
<dbReference type="Gene3D" id="3.20.20.220">
    <property type="match status" value="1"/>
</dbReference>
<dbReference type="GO" id="GO:0032259">
    <property type="term" value="P:methylation"/>
    <property type="evidence" value="ECO:0007669"/>
    <property type="project" value="UniProtKB-KW"/>
</dbReference>
<dbReference type="PANTHER" id="PTHR11103">
    <property type="entry name" value="SLR1189 PROTEIN"/>
    <property type="match status" value="1"/>
</dbReference>
<dbReference type="UniPathway" id="UPA00193"/>